<accession>A0A9E4N450</accession>
<proteinExistence type="predicted"/>
<evidence type="ECO:0000313" key="2">
    <source>
        <dbReference type="EMBL" id="MCG7947135.1"/>
    </source>
</evidence>
<protein>
    <submittedName>
        <fullName evidence="2">Uncharacterized protein</fullName>
    </submittedName>
</protein>
<evidence type="ECO:0000256" key="1">
    <source>
        <dbReference type="SAM" id="MobiDB-lite"/>
    </source>
</evidence>
<dbReference type="EMBL" id="JAEPCM010000432">
    <property type="protein sequence ID" value="MCG7947135.1"/>
    <property type="molecule type" value="Genomic_DNA"/>
</dbReference>
<dbReference type="Proteomes" id="UP000886667">
    <property type="component" value="Unassembled WGS sequence"/>
</dbReference>
<evidence type="ECO:0000313" key="3">
    <source>
        <dbReference type="Proteomes" id="UP000886667"/>
    </source>
</evidence>
<sequence length="68" mass="7454">PPIVEKQQTGLQANQKDQGSDEFNGFQSATPGKRHDTPAADQRKSGSVLQSLSGRRVDAEIAFRREIC</sequence>
<reference evidence="2" key="1">
    <citation type="journal article" date="2021" name="Proc. Natl. Acad. Sci. U.S.A.">
        <title>Global biogeography of chemosynthetic symbionts reveals both localized and globally distributed symbiont groups. .</title>
        <authorList>
            <person name="Osvatic J.T."/>
            <person name="Wilkins L.G.E."/>
            <person name="Leibrecht L."/>
            <person name="Leray M."/>
            <person name="Zauner S."/>
            <person name="Polzin J."/>
            <person name="Camacho Y."/>
            <person name="Gros O."/>
            <person name="van Gils J.A."/>
            <person name="Eisen J.A."/>
            <person name="Petersen J.M."/>
            <person name="Yuen B."/>
        </authorList>
    </citation>
    <scope>NUCLEOTIDE SEQUENCE</scope>
    <source>
        <strain evidence="2">MAGclacostrist064TRANS</strain>
    </source>
</reference>
<dbReference type="AlphaFoldDB" id="A0A9E4N450"/>
<name>A0A9E4N450_9GAMM</name>
<feature type="non-terminal residue" evidence="2">
    <location>
        <position position="1"/>
    </location>
</feature>
<gene>
    <name evidence="2" type="ORF">JAZ07_12395</name>
</gene>
<comment type="caution">
    <text evidence="2">The sequence shown here is derived from an EMBL/GenBank/DDBJ whole genome shotgun (WGS) entry which is preliminary data.</text>
</comment>
<feature type="region of interest" description="Disordered" evidence="1">
    <location>
        <begin position="1"/>
        <end position="51"/>
    </location>
</feature>
<feature type="compositionally biased region" description="Polar residues" evidence="1">
    <location>
        <begin position="1"/>
        <end position="17"/>
    </location>
</feature>
<organism evidence="2 3">
    <name type="scientific">Candidatus Thiodiazotropha taylori</name>
    <dbReference type="NCBI Taxonomy" id="2792791"/>
    <lineage>
        <taxon>Bacteria</taxon>
        <taxon>Pseudomonadati</taxon>
        <taxon>Pseudomonadota</taxon>
        <taxon>Gammaproteobacteria</taxon>
        <taxon>Chromatiales</taxon>
        <taxon>Sedimenticolaceae</taxon>
        <taxon>Candidatus Thiodiazotropha</taxon>
    </lineage>
</organism>
<feature type="compositionally biased region" description="Basic and acidic residues" evidence="1">
    <location>
        <begin position="33"/>
        <end position="44"/>
    </location>
</feature>